<dbReference type="GeneID" id="18254550"/>
<dbReference type="OMA" id="THWILHE"/>
<reference evidence="3 4" key="1">
    <citation type="journal article" date="2011" name="Cell">
        <title>Insight into structure and assembly of the nuclear pore complex by utilizing the genome of a eukaryotic thermophile.</title>
        <authorList>
            <person name="Amlacher S."/>
            <person name="Sarges P."/>
            <person name="Flemming D."/>
            <person name="van Noort V."/>
            <person name="Kunze R."/>
            <person name="Devos D.P."/>
            <person name="Arumugam M."/>
            <person name="Bork P."/>
            <person name="Hurt E."/>
        </authorList>
    </citation>
    <scope>NUCLEOTIDE SEQUENCE [LARGE SCALE GENOMIC DNA]</scope>
    <source>
        <strain evidence="4">DSM 1495 / CBS 144.50 / IMI 039719</strain>
    </source>
</reference>
<dbReference type="AlphaFoldDB" id="G0RY22"/>
<feature type="compositionally biased region" description="Polar residues" evidence="1">
    <location>
        <begin position="1"/>
        <end position="15"/>
    </location>
</feature>
<dbReference type="EMBL" id="GL988032">
    <property type="protein sequence ID" value="EGS23808.1"/>
    <property type="molecule type" value="Genomic_DNA"/>
</dbReference>
<dbReference type="PROSITE" id="PS50097">
    <property type="entry name" value="BTB"/>
    <property type="match status" value="1"/>
</dbReference>
<dbReference type="Gene3D" id="3.30.710.10">
    <property type="entry name" value="Potassium Channel Kv1.1, Chain A"/>
    <property type="match status" value="1"/>
</dbReference>
<dbReference type="SUPFAM" id="SSF54695">
    <property type="entry name" value="POZ domain"/>
    <property type="match status" value="1"/>
</dbReference>
<gene>
    <name evidence="3" type="ORF">CTHT_0005120</name>
</gene>
<feature type="region of interest" description="Disordered" evidence="1">
    <location>
        <begin position="1"/>
        <end position="40"/>
    </location>
</feature>
<dbReference type="SMART" id="SM00225">
    <property type="entry name" value="BTB"/>
    <property type="match status" value="1"/>
</dbReference>
<evidence type="ECO:0000256" key="1">
    <source>
        <dbReference type="SAM" id="MobiDB-lite"/>
    </source>
</evidence>
<feature type="domain" description="BTB" evidence="2">
    <location>
        <begin position="45"/>
        <end position="116"/>
    </location>
</feature>
<dbReference type="RefSeq" id="XP_006691050.1">
    <property type="nucleotide sequence ID" value="XM_006690987.1"/>
</dbReference>
<dbReference type="KEGG" id="cthr:CTHT_0005120"/>
<dbReference type="OrthoDB" id="1022638at2759"/>
<evidence type="ECO:0000313" key="3">
    <source>
        <dbReference type="EMBL" id="EGS23808.1"/>
    </source>
</evidence>
<dbReference type="PANTHER" id="PTHR47843:SF2">
    <property type="entry name" value="BTB DOMAIN-CONTAINING PROTEIN"/>
    <property type="match status" value="1"/>
</dbReference>
<keyword evidence="4" id="KW-1185">Reference proteome</keyword>
<dbReference type="Proteomes" id="UP000008066">
    <property type="component" value="Unassembled WGS sequence"/>
</dbReference>
<proteinExistence type="predicted"/>
<evidence type="ECO:0000259" key="2">
    <source>
        <dbReference type="PROSITE" id="PS50097"/>
    </source>
</evidence>
<dbReference type="eggNOG" id="ENOG502SK2A">
    <property type="taxonomic scope" value="Eukaryota"/>
</dbReference>
<accession>G0RY22</accession>
<dbReference type="PANTHER" id="PTHR47843">
    <property type="entry name" value="BTB DOMAIN-CONTAINING PROTEIN-RELATED"/>
    <property type="match status" value="1"/>
</dbReference>
<dbReference type="InterPro" id="IPR000210">
    <property type="entry name" value="BTB/POZ_dom"/>
</dbReference>
<evidence type="ECO:0000313" key="4">
    <source>
        <dbReference type="Proteomes" id="UP000008066"/>
    </source>
</evidence>
<protein>
    <recommendedName>
        <fullName evidence="2">BTB domain-containing protein</fullName>
    </recommendedName>
</protein>
<dbReference type="STRING" id="759272.G0RY22"/>
<organism evidence="4">
    <name type="scientific">Chaetomium thermophilum (strain DSM 1495 / CBS 144.50 / IMI 039719)</name>
    <name type="common">Thermochaetoides thermophila</name>
    <dbReference type="NCBI Taxonomy" id="759272"/>
    <lineage>
        <taxon>Eukaryota</taxon>
        <taxon>Fungi</taxon>
        <taxon>Dikarya</taxon>
        <taxon>Ascomycota</taxon>
        <taxon>Pezizomycotina</taxon>
        <taxon>Sordariomycetes</taxon>
        <taxon>Sordariomycetidae</taxon>
        <taxon>Sordariales</taxon>
        <taxon>Chaetomiaceae</taxon>
        <taxon>Thermochaetoides</taxon>
    </lineage>
</organism>
<sequence>MASPSRSMPTPTLGSASVPPPASQTATQVSITSPAGSDPTDRWLTDRIVTVTVGKEEKKWAVHEKLLSSKSQFFNQYFNSADSNVNRDEMKLPDEDPKLFGLFIRWLYGNAFATSGGTRPFRFQPPDGKDVTVRDYLALYVLGGKFGMVGLRNAAIDALYTHFGEVTDFHESPNFEDIDYIFTHTTPDAPIRRFLIVHALFYLFSKGRRNAPLPADWGKVLCKNGEIGWAMIRMLADWNWTMGVNAPPMKVKARYQFHEKEAESPKIKPERPDAVEMGTIPNIDVD</sequence>
<dbReference type="InterPro" id="IPR011333">
    <property type="entry name" value="SKP1/BTB/POZ_sf"/>
</dbReference>
<dbReference type="Pfam" id="PF00651">
    <property type="entry name" value="BTB"/>
    <property type="match status" value="1"/>
</dbReference>
<dbReference type="HOGENOM" id="CLU_1082529_0_0_1"/>
<dbReference type="CDD" id="cd18186">
    <property type="entry name" value="BTB_POZ_ZBTB_KLHL-like"/>
    <property type="match status" value="1"/>
</dbReference>
<feature type="compositionally biased region" description="Polar residues" evidence="1">
    <location>
        <begin position="23"/>
        <end position="35"/>
    </location>
</feature>
<name>G0RY22_CHATD</name>